<evidence type="ECO:0000256" key="2">
    <source>
        <dbReference type="SAM" id="SignalP"/>
    </source>
</evidence>
<accession>A0A2S8GJG5</accession>
<feature type="compositionally biased region" description="Polar residues" evidence="1">
    <location>
        <begin position="465"/>
        <end position="475"/>
    </location>
</feature>
<dbReference type="InterPro" id="IPR037050">
    <property type="entry name" value="DUF1254_sf"/>
</dbReference>
<dbReference type="Gene3D" id="2.60.120.600">
    <property type="entry name" value="Domain of unknown function DUF1214, C-terminal domain"/>
    <property type="match status" value="1"/>
</dbReference>
<dbReference type="RefSeq" id="WP_105337047.1">
    <property type="nucleotide sequence ID" value="NZ_PUHZ01000019.1"/>
</dbReference>
<feature type="domain" description="DUF1254" evidence="4">
    <location>
        <begin position="101"/>
        <end position="228"/>
    </location>
</feature>
<dbReference type="Proteomes" id="UP000237819">
    <property type="component" value="Unassembled WGS sequence"/>
</dbReference>
<evidence type="ECO:0000259" key="4">
    <source>
        <dbReference type="Pfam" id="PF06863"/>
    </source>
</evidence>
<dbReference type="Pfam" id="PF06863">
    <property type="entry name" value="DUF1254"/>
    <property type="match status" value="1"/>
</dbReference>
<reference evidence="5 6" key="1">
    <citation type="submission" date="2018-02" db="EMBL/GenBank/DDBJ databases">
        <title>Comparative genomes isolates from brazilian mangrove.</title>
        <authorList>
            <person name="Araujo J.E."/>
            <person name="Taketani R.G."/>
            <person name="Silva M.C.P."/>
            <person name="Loureco M.V."/>
            <person name="Andreote F.D."/>
        </authorList>
    </citation>
    <scope>NUCLEOTIDE SEQUENCE [LARGE SCALE GENOMIC DNA]</scope>
    <source>
        <strain evidence="5 6">Nap-Phe MGV</strain>
    </source>
</reference>
<dbReference type="Pfam" id="PF06742">
    <property type="entry name" value="DUF1214"/>
    <property type="match status" value="1"/>
</dbReference>
<gene>
    <name evidence="5" type="ORF">C5Y93_19120</name>
</gene>
<sequence length="540" mass="59957">MIPFYPRVLLPSFLLLLSCPIVAFAQSGFAPPPPSIVTPDSVTSPIGELRFEDGIPTLETEDKLYDAITFTMAYRTFMDNMRGVSIHALRKGMQELGVKDNEVLIFSELMDAHSLFLTANADTVYLMGSLDLRDGPVVMEMPPRVLGTVQDAWFRWVIDLGLPGPDRGAGGKYLIVPPDYEGALPAGEFNVAHARTYKIVWFARSFLIDGNDPKPVVKTIREQTKIYPYQPGGIGTPIASFLEGKAPLAKPKAPTPTVFHEGSGKAMNTIPPNDWKFFETLNEVVQYEPATSLDAELMGPVAAIGIVKGKPFQPDAHTKQILTDALAMANASARTLFVSPRDPNWYFYPDSAWYNFLFVSGYQFETPIPKVTKEGLKIHPPTGYRTMNARTNFFYGVTGITPAMAMTLTGIGSQYLLAQVDADKNHFDGSNTYRVTLPKGIPAVNFWSFTLYDQMTRSMLQTPQRYPRAGSQSYPSPAAEANNDGSTTIYFSPEQPEGVARGNWIQTIPGKSWFVVLRLYGPLEPFFDKSWRPSEIERVN</sequence>
<dbReference type="SUPFAM" id="SSF160935">
    <property type="entry name" value="VPA0735-like"/>
    <property type="match status" value="1"/>
</dbReference>
<keyword evidence="2" id="KW-0732">Signal</keyword>
<dbReference type="InterPro" id="IPR010679">
    <property type="entry name" value="DUF1254"/>
</dbReference>
<feature type="domain" description="DUF1214" evidence="3">
    <location>
        <begin position="413"/>
        <end position="523"/>
    </location>
</feature>
<evidence type="ECO:0000313" key="5">
    <source>
        <dbReference type="EMBL" id="PQO44520.1"/>
    </source>
</evidence>
<name>A0A2S8GJG5_9BACT</name>
<feature type="chain" id="PRO_5015404564" evidence="2">
    <location>
        <begin position="26"/>
        <end position="540"/>
    </location>
</feature>
<evidence type="ECO:0000313" key="6">
    <source>
        <dbReference type="Proteomes" id="UP000237819"/>
    </source>
</evidence>
<evidence type="ECO:0000259" key="3">
    <source>
        <dbReference type="Pfam" id="PF06742"/>
    </source>
</evidence>
<dbReference type="Gene3D" id="1.10.3360.10">
    <property type="entry name" value="VPA0735-like domain"/>
    <property type="match status" value="1"/>
</dbReference>
<dbReference type="PANTHER" id="PTHR36509">
    <property type="entry name" value="BLL3101 PROTEIN"/>
    <property type="match status" value="1"/>
</dbReference>
<dbReference type="InterPro" id="IPR037049">
    <property type="entry name" value="DUF1214_C_sf"/>
</dbReference>
<evidence type="ECO:0000256" key="1">
    <source>
        <dbReference type="SAM" id="MobiDB-lite"/>
    </source>
</evidence>
<dbReference type="InterPro" id="IPR010621">
    <property type="entry name" value="DUF1214"/>
</dbReference>
<dbReference type="OrthoDB" id="272779at2"/>
<dbReference type="EMBL" id="PUHZ01000019">
    <property type="protein sequence ID" value="PQO44520.1"/>
    <property type="molecule type" value="Genomic_DNA"/>
</dbReference>
<comment type="caution">
    <text evidence="5">The sequence shown here is derived from an EMBL/GenBank/DDBJ whole genome shotgun (WGS) entry which is preliminary data.</text>
</comment>
<dbReference type="PANTHER" id="PTHR36509:SF3">
    <property type="entry name" value="SIGNAL PEPTIDE PROTEIN"/>
    <property type="match status" value="1"/>
</dbReference>
<feature type="signal peptide" evidence="2">
    <location>
        <begin position="1"/>
        <end position="25"/>
    </location>
</feature>
<dbReference type="Gene3D" id="2.60.40.1610">
    <property type="entry name" value="Domain of unknown function DUF1254"/>
    <property type="match status" value="1"/>
</dbReference>
<protein>
    <submittedName>
        <fullName evidence="5">DUF1254 domain-containing protein</fullName>
    </submittedName>
</protein>
<feature type="region of interest" description="Disordered" evidence="1">
    <location>
        <begin position="465"/>
        <end position="492"/>
    </location>
</feature>
<dbReference type="PROSITE" id="PS51257">
    <property type="entry name" value="PROKAR_LIPOPROTEIN"/>
    <property type="match status" value="1"/>
</dbReference>
<dbReference type="AlphaFoldDB" id="A0A2S8GJG5"/>
<proteinExistence type="predicted"/>
<organism evidence="5 6">
    <name type="scientific">Blastopirellula marina</name>
    <dbReference type="NCBI Taxonomy" id="124"/>
    <lineage>
        <taxon>Bacteria</taxon>
        <taxon>Pseudomonadati</taxon>
        <taxon>Planctomycetota</taxon>
        <taxon>Planctomycetia</taxon>
        <taxon>Pirellulales</taxon>
        <taxon>Pirellulaceae</taxon>
        <taxon>Blastopirellula</taxon>
    </lineage>
</organism>